<dbReference type="Proteomes" id="UP000698752">
    <property type="component" value="Unassembled WGS sequence"/>
</dbReference>
<evidence type="ECO:0000313" key="1">
    <source>
        <dbReference type="EMBL" id="MBR0653285.1"/>
    </source>
</evidence>
<accession>A0ABS5EQP8</accession>
<dbReference type="RefSeq" id="WP_211871992.1">
    <property type="nucleotide sequence ID" value="NZ_JAAEDI010000045.1"/>
</dbReference>
<keyword evidence="2" id="KW-1185">Reference proteome</keyword>
<reference evidence="2" key="1">
    <citation type="journal article" date="2021" name="Syst. Appl. Microbiol.">
        <title>Roseomonas hellenica sp. nov., isolated from roots of wild-growing Alkanna tinctoria.</title>
        <authorList>
            <person name="Rat A."/>
            <person name="Naranjo H.D."/>
            <person name="Lebbe L."/>
            <person name="Cnockaert M."/>
            <person name="Krigas N."/>
            <person name="Grigoriadou K."/>
            <person name="Maloupa E."/>
            <person name="Willems A."/>
        </authorList>
    </citation>
    <scope>NUCLEOTIDE SEQUENCE [LARGE SCALE GENOMIC DNA]</scope>
    <source>
        <strain evidence="2">LMG 31159</strain>
    </source>
</reference>
<evidence type="ECO:0000313" key="2">
    <source>
        <dbReference type="Proteomes" id="UP000698752"/>
    </source>
</evidence>
<proteinExistence type="predicted"/>
<gene>
    <name evidence="1" type="ORF">GXW78_26770</name>
</gene>
<dbReference type="EMBL" id="JAAEDI010000045">
    <property type="protein sequence ID" value="MBR0653285.1"/>
    <property type="molecule type" value="Genomic_DNA"/>
</dbReference>
<dbReference type="InterPro" id="IPR011204">
    <property type="entry name" value="Virulence_RhuM-like"/>
</dbReference>
<name>A0ABS5EQP8_9PROT</name>
<protein>
    <submittedName>
        <fullName evidence="1">Virulence RhuM family protein</fullName>
    </submittedName>
</protein>
<comment type="caution">
    <text evidence="1">The sequence shown here is derived from an EMBL/GenBank/DDBJ whole genome shotgun (WGS) entry which is preliminary data.</text>
</comment>
<dbReference type="Pfam" id="PF13310">
    <property type="entry name" value="Virulence_RhuM"/>
    <property type="match status" value="1"/>
</dbReference>
<organism evidence="1 2">
    <name type="scientific">Neoroseomonas terrae</name>
    <dbReference type="NCBI Taxonomy" id="424799"/>
    <lineage>
        <taxon>Bacteria</taxon>
        <taxon>Pseudomonadati</taxon>
        <taxon>Pseudomonadota</taxon>
        <taxon>Alphaproteobacteria</taxon>
        <taxon>Acetobacterales</taxon>
        <taxon>Acetobacteraceae</taxon>
        <taxon>Neoroseomonas</taxon>
    </lineage>
</organism>
<sequence>MLLHSLLEQRAGNEGFTAEATGLVRADSLEANMGLQSLKGDKPTLAEAKIGKNYLDGEELYQLHILCEQWLIESAAIRARKMTMAQLAVKFDELLKFQGHEVFGAYKDFLRDRAHAHAARELEAWKERTAKEVVAPKKRPAA</sequence>